<dbReference type="EMBL" id="KN839865">
    <property type="protein sequence ID" value="KIJ61069.1"/>
    <property type="molecule type" value="Genomic_DNA"/>
</dbReference>
<gene>
    <name evidence="7" type="ORF">HYDPIDRAFT_169845</name>
</gene>
<proteinExistence type="inferred from homology"/>
<dbReference type="GO" id="GO:0005737">
    <property type="term" value="C:cytoplasm"/>
    <property type="evidence" value="ECO:0007669"/>
    <property type="project" value="TreeGrafter"/>
</dbReference>
<organism evidence="7 8">
    <name type="scientific">Hydnomerulius pinastri MD-312</name>
    <dbReference type="NCBI Taxonomy" id="994086"/>
    <lineage>
        <taxon>Eukaryota</taxon>
        <taxon>Fungi</taxon>
        <taxon>Dikarya</taxon>
        <taxon>Basidiomycota</taxon>
        <taxon>Agaricomycotina</taxon>
        <taxon>Agaricomycetes</taxon>
        <taxon>Agaricomycetidae</taxon>
        <taxon>Boletales</taxon>
        <taxon>Boletales incertae sedis</taxon>
        <taxon>Leucogyrophana</taxon>
    </lineage>
</organism>
<dbReference type="GO" id="GO:0006782">
    <property type="term" value="P:protoporphyrinogen IX biosynthetic process"/>
    <property type="evidence" value="ECO:0007669"/>
    <property type="project" value="UniProtKB-UniPathway"/>
</dbReference>
<dbReference type="InterPro" id="IPR001260">
    <property type="entry name" value="Coprogen_oxidase_aer"/>
</dbReference>
<dbReference type="PIRSF" id="PIRSF000166">
    <property type="entry name" value="Coproporphyri_ox"/>
    <property type="match status" value="1"/>
</dbReference>
<dbReference type="Pfam" id="PF01218">
    <property type="entry name" value="Coprogen_oxidas"/>
    <property type="match status" value="1"/>
</dbReference>
<sequence>MATSQPMRKHVGDYITNLQKTIVTALESYSPACKFRCEEWIREEGGGGVSYTFPPLGQSSNDSHSIEKAGVNISTIHGMLPPEAIKQMSTAHAALKDLDRSHPFFATGLSLVIHPRNPHVPGIHTNYRYFEVLDSPLPAESGESSDSEPKVIAWWFGVITDMTPFYVNEDDFTQFHNTLKGVCDQWSTFENHQLSLYHKFKESCDGYLYTPHRKEHRGIGGVRFDDMDSDAMRKLLLGGKPDLPEDVLAHLTSQESVFRLVRALADSFLPSFQYVLDRRKDERTSPSERRWQLLRRGRAVEFNLVIDRGTKFGLAAPGVGAENVLMGLPPEARWEYCTEVGEQEGSEEAKMMEVLRTPKDWASL</sequence>
<accession>A0A0C9V634</accession>
<dbReference type="PANTHER" id="PTHR10755:SF0">
    <property type="entry name" value="OXYGEN-DEPENDENT COPROPORPHYRINOGEN-III OXIDASE, MITOCHONDRIAL"/>
    <property type="match status" value="1"/>
</dbReference>
<dbReference type="GO" id="GO:0004109">
    <property type="term" value="F:coproporphyrinogen oxidase activity"/>
    <property type="evidence" value="ECO:0007669"/>
    <property type="project" value="UniProtKB-EC"/>
</dbReference>
<dbReference type="OrthoDB" id="15318at2759"/>
<evidence type="ECO:0000313" key="7">
    <source>
        <dbReference type="EMBL" id="KIJ61069.1"/>
    </source>
</evidence>
<dbReference type="PANTHER" id="PTHR10755">
    <property type="entry name" value="COPROPORPHYRINOGEN III OXIDASE, MITOCHONDRIAL"/>
    <property type="match status" value="1"/>
</dbReference>
<dbReference type="SUPFAM" id="SSF102886">
    <property type="entry name" value="Coproporphyrinogen III oxidase"/>
    <property type="match status" value="1"/>
</dbReference>
<evidence type="ECO:0000256" key="5">
    <source>
        <dbReference type="ARBA" id="ARBA00023002"/>
    </source>
</evidence>
<evidence type="ECO:0000256" key="6">
    <source>
        <dbReference type="ARBA" id="ARBA00023244"/>
    </source>
</evidence>
<protein>
    <recommendedName>
        <fullName evidence="4">coproporphyrinogen oxidase</fullName>
        <ecNumber evidence="4">1.3.3.3</ecNumber>
    </recommendedName>
</protein>
<name>A0A0C9V634_9AGAM</name>
<dbReference type="Gene3D" id="3.40.1500.10">
    <property type="entry name" value="Coproporphyrinogen III oxidase, aerobic"/>
    <property type="match status" value="1"/>
</dbReference>
<comment type="similarity">
    <text evidence="2">Belongs to the aerobic coproporphyrinogen-III oxidase family.</text>
</comment>
<evidence type="ECO:0000256" key="2">
    <source>
        <dbReference type="ARBA" id="ARBA00010644"/>
    </source>
</evidence>
<evidence type="ECO:0000256" key="1">
    <source>
        <dbReference type="ARBA" id="ARBA00005168"/>
    </source>
</evidence>
<reference evidence="7 8" key="1">
    <citation type="submission" date="2014-04" db="EMBL/GenBank/DDBJ databases">
        <title>Evolutionary Origins and Diversification of the Mycorrhizal Mutualists.</title>
        <authorList>
            <consortium name="DOE Joint Genome Institute"/>
            <consortium name="Mycorrhizal Genomics Consortium"/>
            <person name="Kohler A."/>
            <person name="Kuo A."/>
            <person name="Nagy L.G."/>
            <person name="Floudas D."/>
            <person name="Copeland A."/>
            <person name="Barry K.W."/>
            <person name="Cichocki N."/>
            <person name="Veneault-Fourrey C."/>
            <person name="LaButti K."/>
            <person name="Lindquist E.A."/>
            <person name="Lipzen A."/>
            <person name="Lundell T."/>
            <person name="Morin E."/>
            <person name="Murat C."/>
            <person name="Riley R."/>
            <person name="Ohm R."/>
            <person name="Sun H."/>
            <person name="Tunlid A."/>
            <person name="Henrissat B."/>
            <person name="Grigoriev I.V."/>
            <person name="Hibbett D.S."/>
            <person name="Martin F."/>
        </authorList>
    </citation>
    <scope>NUCLEOTIDE SEQUENCE [LARGE SCALE GENOMIC DNA]</scope>
    <source>
        <strain evidence="7 8">MD-312</strain>
    </source>
</reference>
<evidence type="ECO:0000256" key="4">
    <source>
        <dbReference type="ARBA" id="ARBA00012869"/>
    </source>
</evidence>
<dbReference type="Proteomes" id="UP000053820">
    <property type="component" value="Unassembled WGS sequence"/>
</dbReference>
<dbReference type="InterPro" id="IPR036406">
    <property type="entry name" value="Coprogen_oxidase_aer_sf"/>
</dbReference>
<keyword evidence="8" id="KW-1185">Reference proteome</keyword>
<keyword evidence="6" id="KW-0627">Porphyrin biosynthesis</keyword>
<comment type="pathway">
    <text evidence="1">Porphyrin-containing compound metabolism; protoporphyrin-IX biosynthesis; protoporphyrinogen-IX from coproporphyrinogen-III (O2 route): step 1/1.</text>
</comment>
<dbReference type="PRINTS" id="PR00073">
    <property type="entry name" value="COPRGNOXDASE"/>
</dbReference>
<keyword evidence="5" id="KW-0560">Oxidoreductase</keyword>
<dbReference type="UniPathway" id="UPA00251">
    <property type="reaction ID" value="UER00322"/>
</dbReference>
<dbReference type="EC" id="1.3.3.3" evidence="4"/>
<evidence type="ECO:0000313" key="8">
    <source>
        <dbReference type="Proteomes" id="UP000053820"/>
    </source>
</evidence>
<dbReference type="HOGENOM" id="CLU_026169_0_1_1"/>
<evidence type="ECO:0000256" key="3">
    <source>
        <dbReference type="ARBA" id="ARBA00011738"/>
    </source>
</evidence>
<dbReference type="AlphaFoldDB" id="A0A0C9V634"/>
<comment type="subunit">
    <text evidence="3">Homodimer.</text>
</comment>